<reference evidence="2" key="1">
    <citation type="submission" date="2016-10" db="EMBL/GenBank/DDBJ databases">
        <authorList>
            <person name="Varghese N."/>
            <person name="Submissions S."/>
        </authorList>
    </citation>
    <scope>NUCLEOTIDE SEQUENCE [LARGE SCALE GENOMIC DNA]</scope>
    <source>
        <strain evidence="2">DSM 19315</strain>
    </source>
</reference>
<protein>
    <submittedName>
        <fullName evidence="1">Uncharacterized protein</fullName>
    </submittedName>
</protein>
<dbReference type="RefSeq" id="WP_092790809.1">
    <property type="nucleotide sequence ID" value="NZ_FOPC01000005.1"/>
</dbReference>
<dbReference type="Proteomes" id="UP000199642">
    <property type="component" value="Unassembled WGS sequence"/>
</dbReference>
<dbReference type="OrthoDB" id="1435947at2"/>
<evidence type="ECO:0000313" key="2">
    <source>
        <dbReference type="Proteomes" id="UP000199642"/>
    </source>
</evidence>
<evidence type="ECO:0000313" key="1">
    <source>
        <dbReference type="EMBL" id="SFG58876.1"/>
    </source>
</evidence>
<organism evidence="1 2">
    <name type="scientific">Algoriphagus hitonicola</name>
    <dbReference type="NCBI Taxonomy" id="435880"/>
    <lineage>
        <taxon>Bacteria</taxon>
        <taxon>Pseudomonadati</taxon>
        <taxon>Bacteroidota</taxon>
        <taxon>Cytophagia</taxon>
        <taxon>Cytophagales</taxon>
        <taxon>Cyclobacteriaceae</taxon>
        <taxon>Algoriphagus</taxon>
    </lineage>
</organism>
<gene>
    <name evidence="1" type="ORF">SAMN04487988_105175</name>
</gene>
<proteinExistence type="predicted"/>
<dbReference type="EMBL" id="FOPC01000005">
    <property type="protein sequence ID" value="SFG58876.1"/>
    <property type="molecule type" value="Genomic_DNA"/>
</dbReference>
<name>A0A1I2T8J4_9BACT</name>
<sequence>MKKIFKGSLAIVLIKLIVVLSSFVYSSCQEIEFTDDISNDYFLEKFRDVSKIQTTILKNRITSEEGINSRITSESTIEGMEESELKLIIEPMVSSGVELLMSYGLTEDEIIYEFGSLTSPDISRAALAVSQLENLANDGYTIEGFDDTDFVISGLFVQQAYASDIYDCALQAAGVKVLVELASEGLEEGVKKLGKKGVKKLVKKVASRTLGWVGAAVAGYEFGDCMGWW</sequence>
<dbReference type="AlphaFoldDB" id="A0A1I2T8J4"/>
<keyword evidence="2" id="KW-1185">Reference proteome</keyword>
<accession>A0A1I2T8J4</accession>